<evidence type="ECO:0000256" key="6">
    <source>
        <dbReference type="ARBA" id="ARBA00022968"/>
    </source>
</evidence>
<dbReference type="FunFam" id="3.90.550.50:FF:000001">
    <property type="entry name" value="Hexosyltransferase"/>
    <property type="match status" value="1"/>
</dbReference>
<sequence length="337" mass="39471">MKRKLFDDSLRLNVASFGALFFFVITLWSIGLLDCMFEVDFAQFRWPPYVNVRHQVIREILGEPSEFLYYNDWTNFRVLISPNCQQHRLTRKRSLLIIVKSAPHRLANRNAVRSTWGSVKQHENYKIRTIFVMGDLDDESRFRVGDTLQAEAKEHGDLLVGDFIDNYRNNTMKFVHSLRFAKEYCSGLPVPYVFLVDDDYLVSIKNLVGEIDKHPPNERLYMGWRFDTSPFRLIFHKHRVSLKEYPFSAYPPYISAGAVLLTSQTVKEMYLAVQHLKLYPYDDVYAGIIAYCLGIIPQHNENFHFWSTSLEDISMVKAIAVHGYNSMDLIENYKRVL</sequence>
<keyword evidence="6 11" id="KW-0735">Signal-anchor</keyword>
<dbReference type="GO" id="GO:0016758">
    <property type="term" value="F:hexosyltransferase activity"/>
    <property type="evidence" value="ECO:0007669"/>
    <property type="project" value="InterPro"/>
</dbReference>
<keyword evidence="5 11" id="KW-0812">Transmembrane</keyword>
<feature type="transmembrane region" description="Helical" evidence="11">
    <location>
        <begin position="12"/>
        <end position="33"/>
    </location>
</feature>
<dbReference type="EC" id="2.4.1.-" evidence="11"/>
<protein>
    <recommendedName>
        <fullName evidence="11">Hexosyltransferase</fullName>
        <ecNumber evidence="11">2.4.1.-</ecNumber>
    </recommendedName>
</protein>
<dbReference type="PANTHER" id="PTHR11214">
    <property type="entry name" value="BETA-1,3-N-ACETYLGLUCOSAMINYLTRANSFERASE"/>
    <property type="match status" value="1"/>
</dbReference>
<keyword evidence="3 11" id="KW-0328">Glycosyltransferase</keyword>
<comment type="similarity">
    <text evidence="2 11">Belongs to the glycosyltransferase 31 family.</text>
</comment>
<evidence type="ECO:0000256" key="1">
    <source>
        <dbReference type="ARBA" id="ARBA00004323"/>
    </source>
</evidence>
<evidence type="ECO:0000256" key="8">
    <source>
        <dbReference type="ARBA" id="ARBA00023034"/>
    </source>
</evidence>
<evidence type="ECO:0000256" key="4">
    <source>
        <dbReference type="ARBA" id="ARBA00022679"/>
    </source>
</evidence>
<keyword evidence="8 11" id="KW-0333">Golgi apparatus</keyword>
<comment type="subcellular location">
    <subcellularLocation>
        <location evidence="1 11">Golgi apparatus membrane</location>
        <topology evidence="1 11">Single-pass type II membrane protein</topology>
    </subcellularLocation>
</comment>
<dbReference type="Proteomes" id="UP000887540">
    <property type="component" value="Unplaced"/>
</dbReference>
<evidence type="ECO:0000256" key="10">
    <source>
        <dbReference type="ARBA" id="ARBA00023180"/>
    </source>
</evidence>
<organism evidence="12 13">
    <name type="scientific">Acrobeloides nanus</name>
    <dbReference type="NCBI Taxonomy" id="290746"/>
    <lineage>
        <taxon>Eukaryota</taxon>
        <taxon>Metazoa</taxon>
        <taxon>Ecdysozoa</taxon>
        <taxon>Nematoda</taxon>
        <taxon>Chromadorea</taxon>
        <taxon>Rhabditida</taxon>
        <taxon>Tylenchina</taxon>
        <taxon>Cephalobomorpha</taxon>
        <taxon>Cephaloboidea</taxon>
        <taxon>Cephalobidae</taxon>
        <taxon>Acrobeloides</taxon>
    </lineage>
</organism>
<evidence type="ECO:0000256" key="3">
    <source>
        <dbReference type="ARBA" id="ARBA00022676"/>
    </source>
</evidence>
<keyword evidence="7 11" id="KW-1133">Transmembrane helix</keyword>
<dbReference type="Gene3D" id="3.90.550.50">
    <property type="match status" value="1"/>
</dbReference>
<evidence type="ECO:0000256" key="2">
    <source>
        <dbReference type="ARBA" id="ARBA00008661"/>
    </source>
</evidence>
<name>A0A914E222_9BILA</name>
<keyword evidence="12" id="KW-1185">Reference proteome</keyword>
<keyword evidence="10" id="KW-0325">Glycoprotein</keyword>
<keyword evidence="4" id="KW-0808">Transferase</keyword>
<evidence type="ECO:0000256" key="7">
    <source>
        <dbReference type="ARBA" id="ARBA00022989"/>
    </source>
</evidence>
<dbReference type="GO" id="GO:0008194">
    <property type="term" value="F:UDP-glycosyltransferase activity"/>
    <property type="evidence" value="ECO:0007669"/>
    <property type="project" value="TreeGrafter"/>
</dbReference>
<dbReference type="WBParaSite" id="ACRNAN_scaffold5161.g19299.t1">
    <property type="protein sequence ID" value="ACRNAN_scaffold5161.g19299.t1"/>
    <property type="gene ID" value="ACRNAN_scaffold5161.g19299"/>
</dbReference>
<dbReference type="PANTHER" id="PTHR11214:SF349">
    <property type="entry name" value="BETA-1,3-GALACTOSYLTRANSFERASE BRN"/>
    <property type="match status" value="1"/>
</dbReference>
<dbReference type="GO" id="GO:0000139">
    <property type="term" value="C:Golgi membrane"/>
    <property type="evidence" value="ECO:0007669"/>
    <property type="project" value="UniProtKB-SubCell"/>
</dbReference>
<dbReference type="GO" id="GO:0006493">
    <property type="term" value="P:protein O-linked glycosylation"/>
    <property type="evidence" value="ECO:0007669"/>
    <property type="project" value="TreeGrafter"/>
</dbReference>
<dbReference type="Pfam" id="PF01762">
    <property type="entry name" value="Galactosyl_T"/>
    <property type="match status" value="1"/>
</dbReference>
<evidence type="ECO:0000313" key="12">
    <source>
        <dbReference type="Proteomes" id="UP000887540"/>
    </source>
</evidence>
<reference evidence="13" key="1">
    <citation type="submission" date="2022-11" db="UniProtKB">
        <authorList>
            <consortium name="WormBaseParasite"/>
        </authorList>
    </citation>
    <scope>IDENTIFICATION</scope>
</reference>
<accession>A0A914E222</accession>
<evidence type="ECO:0000256" key="9">
    <source>
        <dbReference type="ARBA" id="ARBA00023136"/>
    </source>
</evidence>
<dbReference type="AlphaFoldDB" id="A0A914E222"/>
<evidence type="ECO:0000256" key="5">
    <source>
        <dbReference type="ARBA" id="ARBA00022692"/>
    </source>
</evidence>
<evidence type="ECO:0000313" key="13">
    <source>
        <dbReference type="WBParaSite" id="ACRNAN_scaffold5161.g19299.t1"/>
    </source>
</evidence>
<keyword evidence="9 11" id="KW-0472">Membrane</keyword>
<proteinExistence type="inferred from homology"/>
<dbReference type="InterPro" id="IPR002659">
    <property type="entry name" value="Glyco_trans_31"/>
</dbReference>
<evidence type="ECO:0000256" key="11">
    <source>
        <dbReference type="RuleBase" id="RU363063"/>
    </source>
</evidence>